<dbReference type="InterPro" id="IPR011701">
    <property type="entry name" value="MFS"/>
</dbReference>
<feature type="transmembrane region" description="Helical" evidence="8">
    <location>
        <begin position="144"/>
        <end position="161"/>
    </location>
</feature>
<geneLocation type="plasmid" evidence="10">
    <name>pCTX-M-1.A</name>
</geneLocation>
<dbReference type="AlphaFoldDB" id="A0A8F1IFG4"/>
<dbReference type="GO" id="GO:0046677">
    <property type="term" value="P:response to antibiotic"/>
    <property type="evidence" value="ECO:0007669"/>
    <property type="project" value="UniProtKB-KW"/>
</dbReference>
<evidence type="ECO:0000256" key="4">
    <source>
        <dbReference type="ARBA" id="ARBA00022692"/>
    </source>
</evidence>
<evidence type="ECO:0000256" key="5">
    <source>
        <dbReference type="ARBA" id="ARBA00022989"/>
    </source>
</evidence>
<protein>
    <submittedName>
        <fullName evidence="10">Tetracycline resistance protein, class C</fullName>
    </submittedName>
</protein>
<keyword evidence="4 8" id="KW-0812">Transmembrane</keyword>
<feature type="domain" description="Major facilitator superfamily (MFS) profile" evidence="9">
    <location>
        <begin position="1"/>
        <end position="251"/>
    </location>
</feature>
<gene>
    <name evidence="10" type="primary">tetA</name>
    <name evidence="10" type="ORF">IHCLGBEB_00175</name>
</gene>
<dbReference type="PANTHER" id="PTHR23507:SF1">
    <property type="entry name" value="FI18259P1-RELATED"/>
    <property type="match status" value="1"/>
</dbReference>
<evidence type="ECO:0000256" key="1">
    <source>
        <dbReference type="ARBA" id="ARBA00004141"/>
    </source>
</evidence>
<dbReference type="PRINTS" id="PR01035">
    <property type="entry name" value="TCRTETA"/>
</dbReference>
<evidence type="ECO:0000256" key="7">
    <source>
        <dbReference type="SAM" id="MobiDB-lite"/>
    </source>
</evidence>
<accession>A0A8F1IFG4</accession>
<feature type="compositionally biased region" description="Basic and acidic residues" evidence="7">
    <location>
        <begin position="297"/>
        <end position="309"/>
    </location>
</feature>
<sequence>MSACFGFGMVAGPVLGGLMGGFSPHAPFFAAAALNGLNFLTGCFLLPESHKGERRPLRREALNPLASFRWARGMTVVAALMAVFFIMQLVGQVPAALWVIFGEDRFHWDATTIGISLAAFGILHSLAQAMITGPVAARLGERRALMLGMIADGTGYILLAFATRGWMAFPIMVLLASGGIGMPALQAMLSRQVDEERQGQLQGSLAALTSLTSIVGPLLFTAIYAASTANSVERVGMVWALPTCSACQLRRGLWAAQGNEPIADRGNDRPMPCGSRRLPASYTRPRSAVGTLAQPDTPDHEQDADDLKRTQRLIQEQPS</sequence>
<dbReference type="SUPFAM" id="SSF103473">
    <property type="entry name" value="MFS general substrate transporter"/>
    <property type="match status" value="1"/>
</dbReference>
<organism evidence="10">
    <name type="scientific">Escherichia coli</name>
    <dbReference type="NCBI Taxonomy" id="562"/>
    <lineage>
        <taxon>Bacteria</taxon>
        <taxon>Pseudomonadati</taxon>
        <taxon>Pseudomonadota</taxon>
        <taxon>Gammaproteobacteria</taxon>
        <taxon>Enterobacterales</taxon>
        <taxon>Enterobacteriaceae</taxon>
        <taxon>Escherichia</taxon>
    </lineage>
</organism>
<evidence type="ECO:0000256" key="6">
    <source>
        <dbReference type="ARBA" id="ARBA00023136"/>
    </source>
</evidence>
<keyword evidence="3" id="KW-1003">Cell membrane</keyword>
<evidence type="ECO:0000259" key="9">
    <source>
        <dbReference type="PROSITE" id="PS50850"/>
    </source>
</evidence>
<dbReference type="GO" id="GO:0016020">
    <property type="term" value="C:membrane"/>
    <property type="evidence" value="ECO:0007669"/>
    <property type="project" value="UniProtKB-SubCell"/>
</dbReference>
<evidence type="ECO:0000256" key="2">
    <source>
        <dbReference type="ARBA" id="ARBA00004236"/>
    </source>
</evidence>
<evidence type="ECO:0000313" key="10">
    <source>
        <dbReference type="EMBL" id="QWP89372.1"/>
    </source>
</evidence>
<dbReference type="PROSITE" id="PS50850">
    <property type="entry name" value="MFS"/>
    <property type="match status" value="1"/>
</dbReference>
<dbReference type="InterPro" id="IPR036259">
    <property type="entry name" value="MFS_trans_sf"/>
</dbReference>
<dbReference type="InterPro" id="IPR001958">
    <property type="entry name" value="Tet-R_TetA/multi-R_MdtG-like"/>
</dbReference>
<evidence type="ECO:0000256" key="8">
    <source>
        <dbReference type="SAM" id="Phobius"/>
    </source>
</evidence>
<dbReference type="PANTHER" id="PTHR23507">
    <property type="entry name" value="ZGC:174356"/>
    <property type="match status" value="1"/>
</dbReference>
<keyword evidence="10" id="KW-0614">Plasmid</keyword>
<dbReference type="GO" id="GO:0022857">
    <property type="term" value="F:transmembrane transporter activity"/>
    <property type="evidence" value="ECO:0007669"/>
    <property type="project" value="InterPro"/>
</dbReference>
<comment type="subcellular location">
    <subcellularLocation>
        <location evidence="2">Cell membrane</location>
    </subcellularLocation>
    <subcellularLocation>
        <location evidence="1">Membrane</location>
        <topology evidence="1">Multi-pass membrane protein</topology>
    </subcellularLocation>
</comment>
<keyword evidence="5 8" id="KW-1133">Transmembrane helix</keyword>
<feature type="transmembrane region" description="Helical" evidence="8">
    <location>
        <begin position="205"/>
        <end position="226"/>
    </location>
</feature>
<feature type="region of interest" description="Disordered" evidence="7">
    <location>
        <begin position="260"/>
        <end position="319"/>
    </location>
</feature>
<dbReference type="Pfam" id="PF07690">
    <property type="entry name" value="MFS_1"/>
    <property type="match status" value="1"/>
</dbReference>
<feature type="transmembrane region" description="Helical" evidence="8">
    <location>
        <begin position="26"/>
        <end position="46"/>
    </location>
</feature>
<dbReference type="InterPro" id="IPR020846">
    <property type="entry name" value="MFS_dom"/>
</dbReference>
<dbReference type="Gene3D" id="1.20.1250.20">
    <property type="entry name" value="MFS general substrate transporter like domains"/>
    <property type="match status" value="1"/>
</dbReference>
<proteinExistence type="predicted"/>
<name>A0A8F1IFG4_ECOLX</name>
<keyword evidence="6 8" id="KW-0472">Membrane</keyword>
<feature type="transmembrane region" description="Helical" evidence="8">
    <location>
        <begin position="113"/>
        <end position="132"/>
    </location>
</feature>
<reference evidence="10" key="1">
    <citation type="journal article" date="2021" name="Antibiotics">
        <title>Does an Antibiotic Stewardship Applied in a Pig Farm Lead to Low ESBL Prevalence?</title>
        <authorList>
            <person name="Fournier C."/>
            <person name="Nordmann P."/>
            <person name="Pittet O."/>
            <person name="Poirel L."/>
        </authorList>
    </citation>
    <scope>NUCLEOTIDE SEQUENCE</scope>
    <source>
        <plasmid evidence="10">pCTX-M-1.A</plasmid>
    </source>
</reference>
<evidence type="ECO:0000256" key="3">
    <source>
        <dbReference type="ARBA" id="ARBA00022475"/>
    </source>
</evidence>
<dbReference type="EMBL" id="MW978788">
    <property type="protein sequence ID" value="QWP89372.1"/>
    <property type="molecule type" value="Genomic_DNA"/>
</dbReference>
<feature type="transmembrane region" description="Helical" evidence="8">
    <location>
        <begin position="76"/>
        <end position="101"/>
    </location>
</feature>
<feature type="transmembrane region" description="Helical" evidence="8">
    <location>
        <begin position="167"/>
        <end position="185"/>
    </location>
</feature>